<evidence type="ECO:0000313" key="1">
    <source>
        <dbReference type="EMBL" id="RAH73281.1"/>
    </source>
</evidence>
<dbReference type="Proteomes" id="UP000249661">
    <property type="component" value="Unassembled WGS sequence"/>
</dbReference>
<evidence type="ECO:0000313" key="2">
    <source>
        <dbReference type="Proteomes" id="UP000249661"/>
    </source>
</evidence>
<name>A0ACD1HID9_9EURO</name>
<keyword evidence="2" id="KW-1185">Reference proteome</keyword>
<dbReference type="EMBL" id="KZ824940">
    <property type="protein sequence ID" value="RAH73281.1"/>
    <property type="molecule type" value="Genomic_DNA"/>
</dbReference>
<reference evidence="1" key="1">
    <citation type="submission" date="2018-02" db="EMBL/GenBank/DDBJ databases">
        <title>The genomes of Aspergillus section Nigri reveals drivers in fungal speciation.</title>
        <authorList>
            <consortium name="DOE Joint Genome Institute"/>
            <person name="Vesth T.C."/>
            <person name="Nybo J."/>
            <person name="Theobald S."/>
            <person name="Brandl J."/>
            <person name="Frisvad J.C."/>
            <person name="Nielsen K.F."/>
            <person name="Lyhne E.K."/>
            <person name="Kogle M.E."/>
            <person name="Kuo A."/>
            <person name="Riley R."/>
            <person name="Clum A."/>
            <person name="Nolan M."/>
            <person name="Lipzen A."/>
            <person name="Salamov A."/>
            <person name="Henrissat B."/>
            <person name="Wiebenga A."/>
            <person name="De vries R.P."/>
            <person name="Grigoriev I.V."/>
            <person name="Mortensen U.H."/>
            <person name="Andersen M.R."/>
            <person name="Baker S.E."/>
        </authorList>
    </citation>
    <scope>NUCLEOTIDE SEQUENCE</scope>
    <source>
        <strain evidence="1">CBS 121060</strain>
    </source>
</reference>
<sequence length="1017" mass="110973">MRYKIWYAVLAGVGVNANTVTNNTQNDQGTFQNPGALIRPRFRYWLPDAGVNKTVVQENVISAASIGAGGVEFVPFYDYGGELAYGGPGPDWVKYGFGTEAFNEIFVAVLQAHKDHGLAMDFALGPSQGQGVPAHADDEGLQWDLAPFSTQIPSNGSFNGQVPGWGTGELVALVSANVLSAENISLDASAGLNSLTGGQSSYWKLMLRNDSLVDHADTVSSNGHVRLQFPYNSTYRLFAFYQTHTLNRNLIFSERNGSSIFDNGSYIVDHYSGRGAQTTTQFWENYILTPEVKQLLSEAGNYAWEDSIEATCNISWTPSLPSRFLKQHGYDLRPFLPLVMFENNNLIIQESSPGAYQCVLDTPDQGAGYLNDYRETLGAGYRQYLGTLTAWAESLGLQMSAQVSYNLPLDMEASIPEVNAPECESLEFGDSVDGYRQFVGPAVLAGKQIVSNEMGAVILEAYRSPLSHLQWQIHRALAAGVNRFVIHGQDYTGSYYGTTWPGYTAFAYLFANQFSEKDPVWYHGFADTLDYVARVQYTQQRAQLLTDVAIYNKISATNPNFPTIYTSSDLEEQGYTYNYLSPHNLALPQATVQKGRLAPAGPAYKAVVVPSTANLTYSALEAIQNYAQRGLPVILSGGDPHFYPTAAGVPVATMQAALVALKKSPNVYSVPAGGVAKQLLALQVLPDVQVRANGTWYPVWRRDDETGTNYCLVFNDNGNFTTGVIEVSTTQTPYLLDAWSGSQAPLLQYEVLDNRTRIPLRLQAHEMLLLSFQPPSAKDAPSQPLHATQLPSVVIGSKRHTANSSALQLHVIAGEWDAPARLSNGRIINRTAVAVAPSIALSNWTLTAEHWEAPGNITGENAATIAVKRNTTHHLQELISWAKIPALQNVSGVGYYATNFTWPLSSGNSLVADGVYLRLPPIDHAARVIVNGQRVPPVNPAAPMVDITEFLRLGKANTLLVEVPALMWNYLRSIIDELTFMEVPADFLLEVLGGVPGLVDNGLLGEAALVPYSVLTV</sequence>
<gene>
    <name evidence="1" type="ORF">BO66DRAFT_464466</name>
</gene>
<accession>A0ACD1HID9</accession>
<organism evidence="1 2">
    <name type="scientific">Aspergillus aculeatinus CBS 121060</name>
    <dbReference type="NCBI Taxonomy" id="1448322"/>
    <lineage>
        <taxon>Eukaryota</taxon>
        <taxon>Fungi</taxon>
        <taxon>Dikarya</taxon>
        <taxon>Ascomycota</taxon>
        <taxon>Pezizomycotina</taxon>
        <taxon>Eurotiomycetes</taxon>
        <taxon>Eurotiomycetidae</taxon>
        <taxon>Eurotiales</taxon>
        <taxon>Aspergillaceae</taxon>
        <taxon>Aspergillus</taxon>
        <taxon>Aspergillus subgen. Circumdati</taxon>
    </lineage>
</organism>
<protein>
    <submittedName>
        <fullName evidence="1">Uncharacterized protein</fullName>
    </submittedName>
</protein>
<proteinExistence type="predicted"/>